<dbReference type="AlphaFoldDB" id="A0A7J9KGI6"/>
<sequence>MPGLPYRFYKKKLLRVVAGTLGEENCPKVVKELVIARSLKNNLRTLPPSIEMIAVGQSVYRPWMQVFDRKCHSAKPAAEKSIGKKEGNLVVGHYNYDKSITHRIVGNEGLGVLQLFGYGGISLLWVNRRERDANQLLTRSLEYDIRGNRGFKSSCLGT</sequence>
<keyword evidence="2" id="KW-1185">Reference proteome</keyword>
<proteinExistence type="predicted"/>
<dbReference type="Proteomes" id="UP000593575">
    <property type="component" value="Unassembled WGS sequence"/>
</dbReference>
<accession>A0A7J9KGI6</accession>
<name>A0A7J9KGI6_9ROSI</name>
<feature type="non-terminal residue" evidence="1">
    <location>
        <position position="158"/>
    </location>
</feature>
<comment type="caution">
    <text evidence="1">The sequence shown here is derived from an EMBL/GenBank/DDBJ whole genome shotgun (WGS) entry which is preliminary data.</text>
</comment>
<dbReference type="EMBL" id="JABFAE010416884">
    <property type="protein sequence ID" value="MBA0845574.1"/>
    <property type="molecule type" value="Genomic_DNA"/>
</dbReference>
<gene>
    <name evidence="1" type="ORF">Goarm_023348</name>
</gene>
<reference evidence="1 2" key="1">
    <citation type="journal article" date="2019" name="Genome Biol. Evol.">
        <title>Insights into the evolution of the New World diploid cottons (Gossypium, subgenus Houzingenia) based on genome sequencing.</title>
        <authorList>
            <person name="Grover C.E."/>
            <person name="Arick M.A. 2nd"/>
            <person name="Thrash A."/>
            <person name="Conover J.L."/>
            <person name="Sanders W.S."/>
            <person name="Peterson D.G."/>
            <person name="Frelichowski J.E."/>
            <person name="Scheffler J.A."/>
            <person name="Scheffler B.E."/>
            <person name="Wendel J.F."/>
        </authorList>
    </citation>
    <scope>NUCLEOTIDE SEQUENCE [LARGE SCALE GENOMIC DNA]</scope>
    <source>
        <strain evidence="1">6</strain>
        <tissue evidence="1">Leaf</tissue>
    </source>
</reference>
<evidence type="ECO:0000313" key="1">
    <source>
        <dbReference type="EMBL" id="MBA0845574.1"/>
    </source>
</evidence>
<organism evidence="1 2">
    <name type="scientific">Gossypium armourianum</name>
    <dbReference type="NCBI Taxonomy" id="34283"/>
    <lineage>
        <taxon>Eukaryota</taxon>
        <taxon>Viridiplantae</taxon>
        <taxon>Streptophyta</taxon>
        <taxon>Embryophyta</taxon>
        <taxon>Tracheophyta</taxon>
        <taxon>Spermatophyta</taxon>
        <taxon>Magnoliopsida</taxon>
        <taxon>eudicotyledons</taxon>
        <taxon>Gunneridae</taxon>
        <taxon>Pentapetalae</taxon>
        <taxon>rosids</taxon>
        <taxon>malvids</taxon>
        <taxon>Malvales</taxon>
        <taxon>Malvaceae</taxon>
        <taxon>Malvoideae</taxon>
        <taxon>Gossypium</taxon>
    </lineage>
</organism>
<protein>
    <submittedName>
        <fullName evidence="1">Uncharacterized protein</fullName>
    </submittedName>
</protein>
<evidence type="ECO:0000313" key="2">
    <source>
        <dbReference type="Proteomes" id="UP000593575"/>
    </source>
</evidence>